<reference evidence="1" key="1">
    <citation type="submission" date="2019-05" db="EMBL/GenBank/DDBJ databases">
        <title>Annotation for the trematode Fasciolopsis buski.</title>
        <authorList>
            <person name="Choi Y.-J."/>
        </authorList>
    </citation>
    <scope>NUCLEOTIDE SEQUENCE</scope>
    <source>
        <strain evidence="1">HT</strain>
        <tissue evidence="1">Whole worm</tissue>
    </source>
</reference>
<keyword evidence="2" id="KW-1185">Reference proteome</keyword>
<dbReference type="InterPro" id="IPR012338">
    <property type="entry name" value="Beta-lactam/transpept-like"/>
</dbReference>
<dbReference type="Proteomes" id="UP000728185">
    <property type="component" value="Unassembled WGS sequence"/>
</dbReference>
<proteinExistence type="predicted"/>
<evidence type="ECO:0000313" key="1">
    <source>
        <dbReference type="EMBL" id="KAA0188729.1"/>
    </source>
</evidence>
<dbReference type="SUPFAM" id="SSF56601">
    <property type="entry name" value="beta-lactamase/transpeptidase-like"/>
    <property type="match status" value="1"/>
</dbReference>
<dbReference type="OrthoDB" id="5946976at2759"/>
<dbReference type="EMBL" id="LUCM01008245">
    <property type="protein sequence ID" value="KAA0188729.1"/>
    <property type="molecule type" value="Genomic_DNA"/>
</dbReference>
<sequence>MARTYHVDLMKFLSALCRLDFGYLWLDLRTAKFMPYGTNRDRTMQMFTDYDLILNLNPDLLEAPLASSHLFSNARALARLFTVVLPGKNENISIENGTTSGSSPFHADTVKLLLQPYSDAKNHGPTFDPILQRYVQFTTFGLMIADSPEKTSLYGMWDDILGQFVFVDPYRRITAAYTTNHAHGRSLKRDFILKDLLGAVYQCLASESNYPHS</sequence>
<name>A0A8E0VHL8_9TREM</name>
<gene>
    <name evidence="1" type="ORF">FBUS_00403</name>
</gene>
<organism evidence="1 2">
    <name type="scientific">Fasciolopsis buskii</name>
    <dbReference type="NCBI Taxonomy" id="27845"/>
    <lineage>
        <taxon>Eukaryota</taxon>
        <taxon>Metazoa</taxon>
        <taxon>Spiralia</taxon>
        <taxon>Lophotrochozoa</taxon>
        <taxon>Platyhelminthes</taxon>
        <taxon>Trematoda</taxon>
        <taxon>Digenea</taxon>
        <taxon>Plagiorchiida</taxon>
        <taxon>Echinostomata</taxon>
        <taxon>Echinostomatoidea</taxon>
        <taxon>Fasciolidae</taxon>
        <taxon>Fasciolopsis</taxon>
    </lineage>
</organism>
<dbReference type="AlphaFoldDB" id="A0A8E0VHL8"/>
<accession>A0A8E0VHL8</accession>
<protein>
    <submittedName>
        <fullName evidence="1">Family S12 unassigned peptidase</fullName>
    </submittedName>
</protein>
<comment type="caution">
    <text evidence="1">The sequence shown here is derived from an EMBL/GenBank/DDBJ whole genome shotgun (WGS) entry which is preliminary data.</text>
</comment>
<evidence type="ECO:0000313" key="2">
    <source>
        <dbReference type="Proteomes" id="UP000728185"/>
    </source>
</evidence>
<dbReference type="Gene3D" id="3.40.710.10">
    <property type="entry name" value="DD-peptidase/beta-lactamase superfamily"/>
    <property type="match status" value="1"/>
</dbReference>